<proteinExistence type="predicted"/>
<protein>
    <recommendedName>
        <fullName evidence="3">Defensin-like protein</fullName>
    </recommendedName>
</protein>
<name>A0A7J6UW61_THATH</name>
<evidence type="ECO:0000313" key="2">
    <source>
        <dbReference type="Proteomes" id="UP000554482"/>
    </source>
</evidence>
<feature type="non-terminal residue" evidence="1">
    <location>
        <position position="1"/>
    </location>
</feature>
<sequence length="72" mass="7969">DDMKTQVNAEPPCDNIFESGETCTTQEYCTKICSSKVDGADGICEQNINGRYRCICHTQSCTFNRAQAPITL</sequence>
<dbReference type="EMBL" id="JABWDY010042141">
    <property type="protein sequence ID" value="KAF5176854.1"/>
    <property type="molecule type" value="Genomic_DNA"/>
</dbReference>
<organism evidence="1 2">
    <name type="scientific">Thalictrum thalictroides</name>
    <name type="common">Rue-anemone</name>
    <name type="synonym">Anemone thalictroides</name>
    <dbReference type="NCBI Taxonomy" id="46969"/>
    <lineage>
        <taxon>Eukaryota</taxon>
        <taxon>Viridiplantae</taxon>
        <taxon>Streptophyta</taxon>
        <taxon>Embryophyta</taxon>
        <taxon>Tracheophyta</taxon>
        <taxon>Spermatophyta</taxon>
        <taxon>Magnoliopsida</taxon>
        <taxon>Ranunculales</taxon>
        <taxon>Ranunculaceae</taxon>
        <taxon>Thalictroideae</taxon>
        <taxon>Thalictrum</taxon>
    </lineage>
</organism>
<keyword evidence="2" id="KW-1185">Reference proteome</keyword>
<dbReference type="Proteomes" id="UP000554482">
    <property type="component" value="Unassembled WGS sequence"/>
</dbReference>
<evidence type="ECO:0008006" key="3">
    <source>
        <dbReference type="Google" id="ProtNLM"/>
    </source>
</evidence>
<gene>
    <name evidence="1" type="ORF">FRX31_033560</name>
</gene>
<reference evidence="1 2" key="1">
    <citation type="submission" date="2020-06" db="EMBL/GenBank/DDBJ databases">
        <title>Transcriptomic and genomic resources for Thalictrum thalictroides and T. hernandezii: Facilitating candidate gene discovery in an emerging model plant lineage.</title>
        <authorList>
            <person name="Arias T."/>
            <person name="Riano-Pachon D.M."/>
            <person name="Di Stilio V.S."/>
        </authorList>
    </citation>
    <scope>NUCLEOTIDE SEQUENCE [LARGE SCALE GENOMIC DNA]</scope>
    <source>
        <strain evidence="2">cv. WT478/WT964</strain>
        <tissue evidence="1">Leaves</tissue>
    </source>
</reference>
<accession>A0A7J6UW61</accession>
<comment type="caution">
    <text evidence="1">The sequence shown here is derived from an EMBL/GenBank/DDBJ whole genome shotgun (WGS) entry which is preliminary data.</text>
</comment>
<evidence type="ECO:0000313" key="1">
    <source>
        <dbReference type="EMBL" id="KAF5176854.1"/>
    </source>
</evidence>
<dbReference type="OrthoDB" id="1967897at2759"/>
<dbReference type="AlphaFoldDB" id="A0A7J6UW61"/>